<dbReference type="AlphaFoldDB" id="A0AAE9L1U1"/>
<evidence type="ECO:0000313" key="4">
    <source>
        <dbReference type="Proteomes" id="UP000318943"/>
    </source>
</evidence>
<keyword evidence="4" id="KW-1185">Reference proteome</keyword>
<evidence type="ECO:0000313" key="5">
    <source>
        <dbReference type="Proteomes" id="UP001056132"/>
    </source>
</evidence>
<dbReference type="PIRSF" id="PIRSF019883">
    <property type="entry name" value="UCP019883"/>
    <property type="match status" value="1"/>
</dbReference>
<dbReference type="Proteomes" id="UP000318943">
    <property type="component" value="Unassembled WGS sequence"/>
</dbReference>
<reference evidence="3" key="3">
    <citation type="submission" date="2022-05" db="EMBL/GenBank/DDBJ databases">
        <authorList>
            <person name="Kunte H.-J."/>
        </authorList>
    </citation>
    <scope>NUCLEOTIDE SEQUENCE</scope>
    <source>
        <strain evidence="3">G5</strain>
    </source>
</reference>
<protein>
    <submittedName>
        <fullName evidence="3">DUF2818 family protein</fullName>
    </submittedName>
</protein>
<dbReference type="EMBL" id="CP097330">
    <property type="protein sequence ID" value="URF05127.1"/>
    <property type="molecule type" value="Genomic_DNA"/>
</dbReference>
<keyword evidence="1" id="KW-1133">Transmembrane helix</keyword>
<feature type="transmembrane region" description="Helical" evidence="1">
    <location>
        <begin position="6"/>
        <end position="22"/>
    </location>
</feature>
<sequence>MSSSAGGWFVILLALVCANLPFVNQRLFAAVGLRWKDARKPLWVRVAELIVWYAVAGAAGFAVEAGLGNTFPQGWQFYAITACMMLVFAFPGFTWQYLVKHRTA</sequence>
<evidence type="ECO:0000313" key="3">
    <source>
        <dbReference type="EMBL" id="URF05127.1"/>
    </source>
</evidence>
<proteinExistence type="predicted"/>
<dbReference type="Proteomes" id="UP001056132">
    <property type="component" value="Chromosome 1"/>
</dbReference>
<reference evidence="2 4" key="1">
    <citation type="submission" date="2019-05" db="EMBL/GenBank/DDBJ databases">
        <title>Whole genome sequence analysis of Cupriavidus campinensis S14E4C strain.</title>
        <authorList>
            <person name="Abbaszade G."/>
            <person name="Szabo A."/>
            <person name="Toumi M."/>
            <person name="Toth E."/>
        </authorList>
    </citation>
    <scope>NUCLEOTIDE SEQUENCE [LARGE SCALE GENOMIC DNA]</scope>
    <source>
        <strain evidence="2 4">S14E4C</strain>
    </source>
</reference>
<keyword evidence="1" id="KW-0812">Transmembrane</keyword>
<feature type="transmembrane region" description="Helical" evidence="1">
    <location>
        <begin position="75"/>
        <end position="98"/>
    </location>
</feature>
<accession>A0AAE9L1U1</accession>
<organism evidence="3 5">
    <name type="scientific">Cupriavidus campinensis</name>
    <dbReference type="NCBI Taxonomy" id="151783"/>
    <lineage>
        <taxon>Bacteria</taxon>
        <taxon>Pseudomonadati</taxon>
        <taxon>Pseudomonadota</taxon>
        <taxon>Betaproteobacteria</taxon>
        <taxon>Burkholderiales</taxon>
        <taxon>Burkholderiaceae</taxon>
        <taxon>Cupriavidus</taxon>
    </lineage>
</organism>
<dbReference type="Pfam" id="PF10993">
    <property type="entry name" value="DUF2818"/>
    <property type="match status" value="1"/>
</dbReference>
<evidence type="ECO:0000313" key="2">
    <source>
        <dbReference type="EMBL" id="TSP10181.1"/>
    </source>
</evidence>
<dbReference type="EMBL" id="VCIZ01000017">
    <property type="protein sequence ID" value="TSP10181.1"/>
    <property type="molecule type" value="Genomic_DNA"/>
</dbReference>
<reference evidence="3" key="2">
    <citation type="journal article" date="2022" name="Microbiol. Resour. Announc.">
        <title>Genome Sequence of Cupriavidus campinensis Strain G5, a Member of a Bacterial Consortium Capable of Polyethylene Degradation.</title>
        <authorList>
            <person name="Schneider B."/>
            <person name="Pfeiffer F."/>
            <person name="Dyall-Smith M."/>
            <person name="Kunte H.J."/>
        </authorList>
    </citation>
    <scope>NUCLEOTIDE SEQUENCE</scope>
    <source>
        <strain evidence="3">G5</strain>
    </source>
</reference>
<feature type="transmembrane region" description="Helical" evidence="1">
    <location>
        <begin position="42"/>
        <end position="63"/>
    </location>
</feature>
<keyword evidence="1" id="KW-0472">Membrane</keyword>
<evidence type="ECO:0000256" key="1">
    <source>
        <dbReference type="SAM" id="Phobius"/>
    </source>
</evidence>
<name>A0AAE9L1U1_9BURK</name>
<dbReference type="KEGG" id="ccam:M5D45_04665"/>
<dbReference type="InterPro" id="IPR016768">
    <property type="entry name" value="UCP019883"/>
</dbReference>
<gene>
    <name evidence="2" type="ORF">FGG12_23450</name>
    <name evidence="3" type="ORF">M5D45_04665</name>
</gene>
<dbReference type="RefSeq" id="WP_144201539.1">
    <property type="nucleotide sequence ID" value="NZ_CAJPVH010000035.1"/>
</dbReference>